<organism evidence="1 2">
    <name type="scientific">Coniosporium uncinatum</name>
    <dbReference type="NCBI Taxonomy" id="93489"/>
    <lineage>
        <taxon>Eukaryota</taxon>
        <taxon>Fungi</taxon>
        <taxon>Dikarya</taxon>
        <taxon>Ascomycota</taxon>
        <taxon>Pezizomycotina</taxon>
        <taxon>Dothideomycetes</taxon>
        <taxon>Dothideomycetes incertae sedis</taxon>
        <taxon>Coniosporium</taxon>
    </lineage>
</organism>
<evidence type="ECO:0000313" key="2">
    <source>
        <dbReference type="Proteomes" id="UP001186974"/>
    </source>
</evidence>
<proteinExistence type="predicted"/>
<evidence type="ECO:0000313" key="1">
    <source>
        <dbReference type="EMBL" id="KAK3062499.1"/>
    </source>
</evidence>
<comment type="caution">
    <text evidence="1">The sequence shown here is derived from an EMBL/GenBank/DDBJ whole genome shotgun (WGS) entry which is preliminary data.</text>
</comment>
<dbReference type="Proteomes" id="UP001186974">
    <property type="component" value="Unassembled WGS sequence"/>
</dbReference>
<protein>
    <submittedName>
        <fullName evidence="1">Uncharacterized protein</fullName>
    </submittedName>
</protein>
<reference evidence="1" key="1">
    <citation type="submission" date="2024-09" db="EMBL/GenBank/DDBJ databases">
        <title>Black Yeasts Isolated from many extreme environments.</title>
        <authorList>
            <person name="Coleine C."/>
            <person name="Stajich J.E."/>
            <person name="Selbmann L."/>
        </authorList>
    </citation>
    <scope>NUCLEOTIDE SEQUENCE</scope>
    <source>
        <strain evidence="1">CCFEE 5737</strain>
    </source>
</reference>
<name>A0ACC3D6A2_9PEZI</name>
<dbReference type="EMBL" id="JAWDJW010007263">
    <property type="protein sequence ID" value="KAK3062499.1"/>
    <property type="molecule type" value="Genomic_DNA"/>
</dbReference>
<keyword evidence="2" id="KW-1185">Reference proteome</keyword>
<gene>
    <name evidence="1" type="ORF">LTS18_003937</name>
</gene>
<sequence length="195" mass="21991">MVKIMQYAKENEPEVTKYCLTVPQDAADKKSIYAIEEYADQATFDAHCASTPVQDLFGLFSEQPPPLEGAPTVYMLEPVHQFTRPESAAHENAYMLFQTLTYRGGTVDEALEAWRTVCEETLKDEAGTLCYNILKDTKDANKINTFEVYESEGYLSSTRGKSQAVQDNMKKNEGIQTGRESVSLRRVDGYLFKQA</sequence>
<accession>A0ACC3D6A2</accession>